<dbReference type="AlphaFoldDB" id="A0A2G5B1M0"/>
<name>A0A2G5B1M0_COERN</name>
<gene>
    <name evidence="2" type="ORF">COEREDRAFT_89943</name>
</gene>
<organism evidence="2 3">
    <name type="scientific">Coemansia reversa (strain ATCC 12441 / NRRL 1564)</name>
    <dbReference type="NCBI Taxonomy" id="763665"/>
    <lineage>
        <taxon>Eukaryota</taxon>
        <taxon>Fungi</taxon>
        <taxon>Fungi incertae sedis</taxon>
        <taxon>Zoopagomycota</taxon>
        <taxon>Kickxellomycotina</taxon>
        <taxon>Kickxellomycetes</taxon>
        <taxon>Kickxellales</taxon>
        <taxon>Kickxellaceae</taxon>
        <taxon>Coemansia</taxon>
    </lineage>
</organism>
<reference evidence="2 3" key="1">
    <citation type="journal article" date="2015" name="Genome Biol. Evol.">
        <title>Phylogenomic analyses indicate that early fungi evolved digesting cell walls of algal ancestors of land plants.</title>
        <authorList>
            <person name="Chang Y."/>
            <person name="Wang S."/>
            <person name="Sekimoto S."/>
            <person name="Aerts A.L."/>
            <person name="Choi C."/>
            <person name="Clum A."/>
            <person name="LaButti K.M."/>
            <person name="Lindquist E.A."/>
            <person name="Yee Ngan C."/>
            <person name="Ohm R.A."/>
            <person name="Salamov A.A."/>
            <person name="Grigoriev I.V."/>
            <person name="Spatafora J.W."/>
            <person name="Berbee M.L."/>
        </authorList>
    </citation>
    <scope>NUCLEOTIDE SEQUENCE [LARGE SCALE GENOMIC DNA]</scope>
    <source>
        <strain evidence="2 3">NRRL 1564</strain>
    </source>
</reference>
<evidence type="ECO:0000313" key="3">
    <source>
        <dbReference type="Proteomes" id="UP000242474"/>
    </source>
</evidence>
<sequence length="705" mass="77741">MLSAGTALRSLHRAKAVASVVKALGGSAAGRRRNTTDASEVAPAPEPPTGTKKKKVGSSAKELAVRPMSPAIQRLVQQIERIQEPVDIKADIESFRFSSADLFKDLPKHYSQGMGDAAAISTADDLASISKEKAVEVLRQIRRQRVKQISTAFTQDQLKQYLEMNGQKVTGTKSVLTERIINKVWGIRADVLEERFSREEKKADDSGMTMPLSDEVRRQLETIESGFWKQLESEFGVAIETNMPGKTIRVSGKIQNVRATLSSIRERLAADATVVVDLKKYGTLRPLTPKHTSVLSTKVQRTFGADGTIVHFNGEFFARGTTRADSLDVQQALVDALIEPEHSTLFVAVPSHAAAFTRTTLVPTVDLISKPRTFVPDLQFFALAGANTESRTDLVSDHVVYRRESMGQFEHCSSTSIAQGLREWALRYAQGTEKVNSLSFRLGKVMFDLDRGHDVLFNRFHVAQELIEQVGARAPLVGFSDHVSPLTWLHSQSNPDESPKQLVITLSALPSLSSESPTPKTYYMLPVYSEEKLIVRIDVKAGALRLETAQIERIRSQRHADVAILQSANDLQANLFHQEAVEPTDADFDVLKEVVGRVGSTGGSNQQGVLRRHEVVEMSIGRFGVTGVELDGVTRRQLETGLLVRIRQVWNILDDQRHSSVELLPPLGTAGSQNLEALLLDSAEWDRTVQHLLRAAAESAAPVSR</sequence>
<feature type="region of interest" description="Disordered" evidence="1">
    <location>
        <begin position="26"/>
        <end position="62"/>
    </location>
</feature>
<protein>
    <recommendedName>
        <fullName evidence="4">SAP domain-containing protein</fullName>
    </recommendedName>
</protein>
<evidence type="ECO:0000256" key="1">
    <source>
        <dbReference type="SAM" id="MobiDB-lite"/>
    </source>
</evidence>
<dbReference type="Proteomes" id="UP000242474">
    <property type="component" value="Unassembled WGS sequence"/>
</dbReference>
<proteinExistence type="predicted"/>
<accession>A0A2G5B1M0</accession>
<keyword evidence="3" id="KW-1185">Reference proteome</keyword>
<evidence type="ECO:0000313" key="2">
    <source>
        <dbReference type="EMBL" id="PIA12920.1"/>
    </source>
</evidence>
<evidence type="ECO:0008006" key="4">
    <source>
        <dbReference type="Google" id="ProtNLM"/>
    </source>
</evidence>
<dbReference type="OrthoDB" id="5520870at2759"/>
<dbReference type="EMBL" id="KZ303555">
    <property type="protein sequence ID" value="PIA12920.1"/>
    <property type="molecule type" value="Genomic_DNA"/>
</dbReference>